<accession>A0A2W7UKR5</accession>
<organism evidence="6 7">
    <name type="scientific">Flavobacterium aquariorum</name>
    <dbReference type="NCBI Taxonomy" id="2217670"/>
    <lineage>
        <taxon>Bacteria</taxon>
        <taxon>Pseudomonadati</taxon>
        <taxon>Bacteroidota</taxon>
        <taxon>Flavobacteriia</taxon>
        <taxon>Flavobacteriales</taxon>
        <taxon>Flavobacteriaceae</taxon>
        <taxon>Flavobacterium</taxon>
    </lineage>
</organism>
<dbReference type="PANTHER" id="PTHR14226:SF76">
    <property type="entry name" value="NTE FAMILY PROTEIN RSSA"/>
    <property type="match status" value="1"/>
</dbReference>
<dbReference type="PROSITE" id="PS51635">
    <property type="entry name" value="PNPLA"/>
    <property type="match status" value="1"/>
</dbReference>
<dbReference type="GO" id="GO:0016042">
    <property type="term" value="P:lipid catabolic process"/>
    <property type="evidence" value="ECO:0007669"/>
    <property type="project" value="UniProtKB-UniRule"/>
</dbReference>
<dbReference type="PANTHER" id="PTHR14226">
    <property type="entry name" value="NEUROPATHY TARGET ESTERASE/SWISS CHEESE D.MELANOGASTER"/>
    <property type="match status" value="1"/>
</dbReference>
<gene>
    <name evidence="6" type="ORF">DOS84_08460</name>
</gene>
<protein>
    <submittedName>
        <fullName evidence="6">Patatin</fullName>
    </submittedName>
</protein>
<reference evidence="6 7" key="1">
    <citation type="submission" date="2018-06" db="EMBL/GenBank/DDBJ databases">
        <title>Flavobacterium sp IMCC34762, genome.</title>
        <authorList>
            <person name="Joung Y."/>
            <person name="Cho J."/>
            <person name="Song J."/>
        </authorList>
    </citation>
    <scope>NUCLEOTIDE SEQUENCE [LARGE SCALE GENOMIC DNA]</scope>
    <source>
        <strain evidence="6 7">IMCC34762</strain>
    </source>
</reference>
<feature type="active site" description="Proton acceptor" evidence="4">
    <location>
        <position position="219"/>
    </location>
</feature>
<proteinExistence type="predicted"/>
<sequence length="785" mass="87458">MSSIFNTKRNTLKKKISLFLLFIFLIVSQSIFSQEKKPKVVLVLSGGGAKGIAHIPLLQALDSLHIVPDLIVGNSMGSVIGGLYAMGYSGDSIASITQNIDWDKLLGGSLSLRNVSVEEKSEFQRYLAGIGIKDGKPTSVSSLLNDQNLREYLSELTFPVYNVKDFDNLPIPFRAMATDVVHGKEIVLSKGSLAFAMRASMSLPAVFKPMSYEETLLVDGGVMNNFPTDIAKQMGADIIIGSDVGGGMEPIDKLNNLVTVLMQTSMFPSNIKDPENRKLCDILVDHMPNLRFSTADFNKSNEIYKDGKIATKLNLDALSALANKLKGYKQRTHELPKVANEFLIDSIVYKNISKENIPLVSARTNIKPHAKYTTKDLIKGINRAMGTNLFNQITYSYFVYDKDRLGLILNGFEYSKNLVNASLHYDTYRGVGLILNYTARNILAKSSRLVVTADIAEQPRARIDFQKNFGKNKNWWWGSELYGAFLKQELFIDGKSADNMLYNAFEFNNEVNRNLNSLKSYAGLGLKYIYTEVKPKNDPNLNPNIISLNNYNFENAEVSAYYSYNDMDKVFFATEGTILKANISRSLLSNTNINFTDVNLIDFSGSTNGFTKLGFAFEKRVQLKKKITAMIGFDAHFIFQDKLKDNQVSFSDYGYAAKYFLGGILPSPGSNRFTFPGLHEDEINTTQFMGVKIGAQINPTGKIYLTPHFNIATVGFDNFNEYIGDVFNPKGNWDNGKETSLLLSGGAALSYQSILGPIHFDTSWINNIGKVRVFFSVGFSFNPSN</sequence>
<feature type="short sequence motif" description="DGA/G" evidence="4">
    <location>
        <begin position="219"/>
        <end position="221"/>
    </location>
</feature>
<evidence type="ECO:0000259" key="5">
    <source>
        <dbReference type="PROSITE" id="PS51635"/>
    </source>
</evidence>
<dbReference type="InterPro" id="IPR050301">
    <property type="entry name" value="NTE"/>
</dbReference>
<evidence type="ECO:0000313" key="6">
    <source>
        <dbReference type="EMBL" id="PZX93965.1"/>
    </source>
</evidence>
<dbReference type="CDD" id="cd07205">
    <property type="entry name" value="Pat_PNPLA6_PNPLA7_NTE1_like"/>
    <property type="match status" value="1"/>
</dbReference>
<dbReference type="OrthoDB" id="9770965at2"/>
<comment type="caution">
    <text evidence="6">The sequence shown here is derived from an EMBL/GenBank/DDBJ whole genome shotgun (WGS) entry which is preliminary data.</text>
</comment>
<evidence type="ECO:0000256" key="2">
    <source>
        <dbReference type="ARBA" id="ARBA00022963"/>
    </source>
</evidence>
<dbReference type="Pfam" id="PF01734">
    <property type="entry name" value="Patatin"/>
    <property type="match status" value="1"/>
</dbReference>
<keyword evidence="3 4" id="KW-0443">Lipid metabolism</keyword>
<feature type="short sequence motif" description="GXGXXG" evidence="4">
    <location>
        <begin position="46"/>
        <end position="51"/>
    </location>
</feature>
<name>A0A2W7UKR5_9FLAO</name>
<keyword evidence="7" id="KW-1185">Reference proteome</keyword>
<dbReference type="Gene3D" id="3.40.1090.10">
    <property type="entry name" value="Cytosolic phospholipase A2 catalytic domain"/>
    <property type="match status" value="2"/>
</dbReference>
<keyword evidence="2 4" id="KW-0442">Lipid degradation</keyword>
<evidence type="ECO:0000256" key="4">
    <source>
        <dbReference type="PROSITE-ProRule" id="PRU01161"/>
    </source>
</evidence>
<dbReference type="Gene3D" id="2.40.160.50">
    <property type="entry name" value="membrane protein fhac: a member of the omp85/tpsb transporter family"/>
    <property type="match status" value="1"/>
</dbReference>
<dbReference type="Proteomes" id="UP000249177">
    <property type="component" value="Unassembled WGS sequence"/>
</dbReference>
<dbReference type="InterPro" id="IPR016035">
    <property type="entry name" value="Acyl_Trfase/lysoPLipase"/>
</dbReference>
<keyword evidence="1 4" id="KW-0378">Hydrolase</keyword>
<dbReference type="SUPFAM" id="SSF52151">
    <property type="entry name" value="FabD/lysophospholipase-like"/>
    <property type="match status" value="1"/>
</dbReference>
<feature type="active site" description="Nucleophile" evidence="4">
    <location>
        <position position="75"/>
    </location>
</feature>
<dbReference type="InterPro" id="IPR002641">
    <property type="entry name" value="PNPLA_dom"/>
</dbReference>
<dbReference type="GO" id="GO:0016787">
    <property type="term" value="F:hydrolase activity"/>
    <property type="evidence" value="ECO:0007669"/>
    <property type="project" value="UniProtKB-UniRule"/>
</dbReference>
<evidence type="ECO:0000256" key="3">
    <source>
        <dbReference type="ARBA" id="ARBA00023098"/>
    </source>
</evidence>
<feature type="domain" description="PNPLA" evidence="5">
    <location>
        <begin position="42"/>
        <end position="232"/>
    </location>
</feature>
<evidence type="ECO:0000256" key="1">
    <source>
        <dbReference type="ARBA" id="ARBA00022801"/>
    </source>
</evidence>
<dbReference type="InterPro" id="IPR043864">
    <property type="entry name" value="Omp85-like_dom"/>
</dbReference>
<evidence type="ECO:0000313" key="7">
    <source>
        <dbReference type="Proteomes" id="UP000249177"/>
    </source>
</evidence>
<dbReference type="EMBL" id="QKXH01000004">
    <property type="protein sequence ID" value="PZX93965.1"/>
    <property type="molecule type" value="Genomic_DNA"/>
</dbReference>
<dbReference type="AlphaFoldDB" id="A0A2W7UKR5"/>
<feature type="short sequence motif" description="GXSXG" evidence="4">
    <location>
        <begin position="73"/>
        <end position="77"/>
    </location>
</feature>
<dbReference type="Pfam" id="PF19143">
    <property type="entry name" value="Omp85_2"/>
    <property type="match status" value="1"/>
</dbReference>